<dbReference type="RefSeq" id="WP_095617110.1">
    <property type="nucleotide sequence ID" value="NZ_NSKD01000002.1"/>
</dbReference>
<evidence type="ECO:0000313" key="4">
    <source>
        <dbReference type="Proteomes" id="UP000218896"/>
    </source>
</evidence>
<organism evidence="3 4">
    <name type="scientific">Halovibrio salipaludis</name>
    <dbReference type="NCBI Taxonomy" id="2032626"/>
    <lineage>
        <taxon>Bacteria</taxon>
        <taxon>Pseudomonadati</taxon>
        <taxon>Pseudomonadota</taxon>
        <taxon>Gammaproteobacteria</taxon>
        <taxon>Oceanospirillales</taxon>
        <taxon>Halomonadaceae</taxon>
        <taxon>Halovibrio</taxon>
    </lineage>
</organism>
<dbReference type="PANTHER" id="PTHR13696">
    <property type="entry name" value="P-LOOP CONTAINING NUCLEOSIDE TRIPHOSPHATE HYDROLASE"/>
    <property type="match status" value="1"/>
</dbReference>
<dbReference type="PANTHER" id="PTHR13696:SF69">
    <property type="entry name" value="PLASMID PARTITIONING PROTEIN-RELATED"/>
    <property type="match status" value="1"/>
</dbReference>
<dbReference type="OrthoDB" id="9799330at2"/>
<gene>
    <name evidence="3" type="ORF">CK501_07550</name>
</gene>
<evidence type="ECO:0000259" key="2">
    <source>
        <dbReference type="Pfam" id="PF13614"/>
    </source>
</evidence>
<sequence length="269" mass="29594">MRIWTVANQKGGVGKTTTVVALSGLLADAGHRVLMVDLDPHGSVTTYFGHDPDAIEHSVYDLFQNEGKVAPGLPAQLITETAHPGLHLMPASSALATLERRSVGVSGMGLVISRSLSTLWDDYDYVLLDNSPSLGVLMINALAAAQHLLMPVQTEFLALKGLDRMLHTLQMVMKSQKNELGYTIIPTMYDRRTQASVQSLNQLRRDYGDELWRFAIPVDTRLRDASQKGVVPTAVSRDSQGIRAYRRLLSDLQEKLGDDGRSRQSAEAR</sequence>
<comment type="caution">
    <text evidence="3">The sequence shown here is derived from an EMBL/GenBank/DDBJ whole genome shotgun (WGS) entry which is preliminary data.</text>
</comment>
<dbReference type="SUPFAM" id="SSF52540">
    <property type="entry name" value="P-loop containing nucleoside triphosphate hydrolases"/>
    <property type="match status" value="1"/>
</dbReference>
<comment type="similarity">
    <text evidence="1">To B.subtilis soj.</text>
</comment>
<dbReference type="Pfam" id="PF13614">
    <property type="entry name" value="AAA_31"/>
    <property type="match status" value="1"/>
</dbReference>
<evidence type="ECO:0000256" key="1">
    <source>
        <dbReference type="ARBA" id="ARBA00060876"/>
    </source>
</evidence>
<evidence type="ECO:0000313" key="3">
    <source>
        <dbReference type="EMBL" id="PAU81389.1"/>
    </source>
</evidence>
<dbReference type="FunFam" id="3.40.50.300:FF:000285">
    <property type="entry name" value="Sporulation initiation inhibitor Soj"/>
    <property type="match status" value="1"/>
</dbReference>
<reference evidence="3 4" key="1">
    <citation type="submission" date="2017-08" db="EMBL/GenBank/DDBJ databases">
        <title>Halovibrio sewagensis sp. nov., isolated from wastewater of high salinity.</title>
        <authorList>
            <person name="Dong X."/>
            <person name="Zhang G."/>
        </authorList>
    </citation>
    <scope>NUCLEOTIDE SEQUENCE [LARGE SCALE GENOMIC DNA]</scope>
    <source>
        <strain evidence="3 4">YL5-2</strain>
    </source>
</reference>
<keyword evidence="4" id="KW-1185">Reference proteome</keyword>
<accession>A0A2A2F9T4</accession>
<proteinExistence type="predicted"/>
<feature type="domain" description="AAA" evidence="2">
    <location>
        <begin position="1"/>
        <end position="180"/>
    </location>
</feature>
<dbReference type="AlphaFoldDB" id="A0A2A2F9T4"/>
<dbReference type="Gene3D" id="3.40.50.300">
    <property type="entry name" value="P-loop containing nucleotide triphosphate hydrolases"/>
    <property type="match status" value="1"/>
</dbReference>
<protein>
    <submittedName>
        <fullName evidence="3">Cobalamin biosynthesis protein CobQ</fullName>
    </submittedName>
</protein>
<dbReference type="EMBL" id="NSKD01000002">
    <property type="protein sequence ID" value="PAU81389.1"/>
    <property type="molecule type" value="Genomic_DNA"/>
</dbReference>
<dbReference type="InterPro" id="IPR025669">
    <property type="entry name" value="AAA_dom"/>
</dbReference>
<dbReference type="Proteomes" id="UP000218896">
    <property type="component" value="Unassembled WGS sequence"/>
</dbReference>
<dbReference type="InterPro" id="IPR050678">
    <property type="entry name" value="DNA_Partitioning_ATPase"/>
</dbReference>
<dbReference type="CDD" id="cd02042">
    <property type="entry name" value="ParAB_family"/>
    <property type="match status" value="1"/>
</dbReference>
<name>A0A2A2F9T4_9GAMM</name>
<dbReference type="InterPro" id="IPR027417">
    <property type="entry name" value="P-loop_NTPase"/>
</dbReference>